<feature type="region of interest" description="Disordered" evidence="1">
    <location>
        <begin position="1"/>
        <end position="21"/>
    </location>
</feature>
<evidence type="ECO:0000256" key="1">
    <source>
        <dbReference type="SAM" id="MobiDB-lite"/>
    </source>
</evidence>
<proteinExistence type="predicted"/>
<sequence length="81" mass="8775">MLVRALASGGTRSREPGQEPQLVVKMEEKLPGQEWDEVEAVVLPCIPSSARVLCDAAKDGGGIAGCQLGDGSHWCRRRMRK</sequence>
<dbReference type="Proteomes" id="UP000233551">
    <property type="component" value="Unassembled WGS sequence"/>
</dbReference>
<name>A0A2I0HU52_PUNGR</name>
<organism evidence="2 3">
    <name type="scientific">Punica granatum</name>
    <name type="common">Pomegranate</name>
    <dbReference type="NCBI Taxonomy" id="22663"/>
    <lineage>
        <taxon>Eukaryota</taxon>
        <taxon>Viridiplantae</taxon>
        <taxon>Streptophyta</taxon>
        <taxon>Embryophyta</taxon>
        <taxon>Tracheophyta</taxon>
        <taxon>Spermatophyta</taxon>
        <taxon>Magnoliopsida</taxon>
        <taxon>eudicotyledons</taxon>
        <taxon>Gunneridae</taxon>
        <taxon>Pentapetalae</taxon>
        <taxon>rosids</taxon>
        <taxon>malvids</taxon>
        <taxon>Myrtales</taxon>
        <taxon>Lythraceae</taxon>
        <taxon>Punica</taxon>
    </lineage>
</organism>
<evidence type="ECO:0000313" key="3">
    <source>
        <dbReference type="Proteomes" id="UP000233551"/>
    </source>
</evidence>
<protein>
    <submittedName>
        <fullName evidence="2">Uncharacterized protein</fullName>
    </submittedName>
</protein>
<reference evidence="2 3" key="1">
    <citation type="submission" date="2017-11" db="EMBL/GenBank/DDBJ databases">
        <title>De-novo sequencing of pomegranate (Punica granatum L.) genome.</title>
        <authorList>
            <person name="Akparov Z."/>
            <person name="Amiraslanov A."/>
            <person name="Hajiyeva S."/>
            <person name="Abbasov M."/>
            <person name="Kaur K."/>
            <person name="Hamwieh A."/>
            <person name="Solovyev V."/>
            <person name="Salamov A."/>
            <person name="Braich B."/>
            <person name="Kosarev P."/>
            <person name="Mahmoud A."/>
            <person name="Hajiyev E."/>
            <person name="Babayeva S."/>
            <person name="Izzatullayeva V."/>
            <person name="Mammadov A."/>
            <person name="Mammadov A."/>
            <person name="Sharifova S."/>
            <person name="Ojaghi J."/>
            <person name="Eynullazada K."/>
            <person name="Bayramov B."/>
            <person name="Abdulazimova A."/>
            <person name="Shahmuradov I."/>
        </authorList>
    </citation>
    <scope>NUCLEOTIDE SEQUENCE [LARGE SCALE GENOMIC DNA]</scope>
    <source>
        <strain evidence="3">cv. AG2017</strain>
        <tissue evidence="2">Leaf</tissue>
    </source>
</reference>
<dbReference type="EMBL" id="PGOL01005437">
    <property type="protein sequence ID" value="PKI35244.1"/>
    <property type="molecule type" value="Genomic_DNA"/>
</dbReference>
<dbReference type="AlphaFoldDB" id="A0A2I0HU52"/>
<accession>A0A2I0HU52</accession>
<gene>
    <name evidence="2" type="ORF">CRG98_044410</name>
</gene>
<evidence type="ECO:0000313" key="2">
    <source>
        <dbReference type="EMBL" id="PKI35244.1"/>
    </source>
</evidence>
<comment type="caution">
    <text evidence="2">The sequence shown here is derived from an EMBL/GenBank/DDBJ whole genome shotgun (WGS) entry which is preliminary data.</text>
</comment>
<keyword evidence="3" id="KW-1185">Reference proteome</keyword>